<organism evidence="2 3">
    <name type="scientific">Streptomyces mirabilis</name>
    <dbReference type="NCBI Taxonomy" id="68239"/>
    <lineage>
        <taxon>Bacteria</taxon>
        <taxon>Bacillati</taxon>
        <taxon>Actinomycetota</taxon>
        <taxon>Actinomycetes</taxon>
        <taxon>Kitasatosporales</taxon>
        <taxon>Streptomycetaceae</taxon>
        <taxon>Streptomyces</taxon>
    </lineage>
</organism>
<dbReference type="Proteomes" id="UP000181942">
    <property type="component" value="Unassembled WGS sequence"/>
</dbReference>
<dbReference type="AlphaFoldDB" id="A0A1I2NYJ7"/>
<dbReference type="OrthoDB" id="4298987at2"/>
<gene>
    <name evidence="2" type="ORF">SAMN02787118_115121</name>
</gene>
<protein>
    <recommendedName>
        <fullName evidence="4">DUF3592 domain-containing protein</fullName>
    </recommendedName>
</protein>
<evidence type="ECO:0000256" key="1">
    <source>
        <dbReference type="SAM" id="Phobius"/>
    </source>
</evidence>
<keyword evidence="1" id="KW-1133">Transmembrane helix</keyword>
<reference evidence="2 3" key="1">
    <citation type="submission" date="2016-10" db="EMBL/GenBank/DDBJ databases">
        <authorList>
            <person name="de Groot N.N."/>
        </authorList>
    </citation>
    <scope>NUCLEOTIDE SEQUENCE [LARGE SCALE GENOMIC DNA]</scope>
    <source>
        <strain evidence="2 3">OK461</strain>
    </source>
</reference>
<dbReference type="EMBL" id="FONR01000015">
    <property type="protein sequence ID" value="SFG06351.1"/>
    <property type="molecule type" value="Genomic_DNA"/>
</dbReference>
<evidence type="ECO:0008006" key="4">
    <source>
        <dbReference type="Google" id="ProtNLM"/>
    </source>
</evidence>
<name>A0A1I2NYJ7_9ACTN</name>
<keyword evidence="1" id="KW-0812">Transmembrane</keyword>
<feature type="transmembrane region" description="Helical" evidence="1">
    <location>
        <begin position="113"/>
        <end position="132"/>
    </location>
</feature>
<keyword evidence="1" id="KW-0472">Membrane</keyword>
<sequence>MSGTLGGVLCGGAGVFLLGSALSEGVQMRRLRRHGLHTHGVVVDNVRVRSEDGPEWVPVIEFLDQRGHRVEFKPRMRGSGMGLATGLTVPVIHPPHSPQRARVKMWRHTTGPVVVTAFAAAVFLAVGVFVAVN</sequence>
<evidence type="ECO:0000313" key="2">
    <source>
        <dbReference type="EMBL" id="SFG06351.1"/>
    </source>
</evidence>
<evidence type="ECO:0000313" key="3">
    <source>
        <dbReference type="Proteomes" id="UP000181942"/>
    </source>
</evidence>
<accession>A0A1I2NYJ7</accession>
<proteinExistence type="predicted"/>
<dbReference type="RefSeq" id="WP_075031037.1">
    <property type="nucleotide sequence ID" value="NZ_FONR01000015.1"/>
</dbReference>